<comment type="caution">
    <text evidence="1">The sequence shown here is derived from an EMBL/GenBank/DDBJ whole genome shotgun (WGS) entry which is preliminary data.</text>
</comment>
<accession>A0A5S4ZNI0</accession>
<dbReference type="RefSeq" id="WP_166512432.1">
    <property type="nucleotide sequence ID" value="NZ_VNHM01000016.1"/>
</dbReference>
<sequence>MSVKLNTKYYKTWEEYKAQHPEIDAKQAEAMAPKMQSYEDMMFEFVIFLLL</sequence>
<dbReference type="EMBL" id="VNHM01000016">
    <property type="protein sequence ID" value="TYO93916.1"/>
    <property type="molecule type" value="Genomic_DNA"/>
</dbReference>
<keyword evidence="2" id="KW-1185">Reference proteome</keyword>
<name>A0A5S4ZNI0_9FIRM</name>
<dbReference type="AlphaFoldDB" id="A0A5S4ZNI0"/>
<proteinExistence type="predicted"/>
<reference evidence="1 2" key="1">
    <citation type="submission" date="2019-07" db="EMBL/GenBank/DDBJ databases">
        <title>Genomic Encyclopedia of Type Strains, Phase I: the one thousand microbial genomes (KMG-I) project.</title>
        <authorList>
            <person name="Kyrpides N."/>
        </authorList>
    </citation>
    <scope>NUCLEOTIDE SEQUENCE [LARGE SCALE GENOMIC DNA]</scope>
    <source>
        <strain evidence="1 2">DSM 6562</strain>
    </source>
</reference>
<gene>
    <name evidence="1" type="ORF">LX24_02480</name>
</gene>
<evidence type="ECO:0000313" key="2">
    <source>
        <dbReference type="Proteomes" id="UP000323166"/>
    </source>
</evidence>
<evidence type="ECO:0000313" key="1">
    <source>
        <dbReference type="EMBL" id="TYO93916.1"/>
    </source>
</evidence>
<protein>
    <submittedName>
        <fullName evidence="1">Uncharacterized protein</fullName>
    </submittedName>
</protein>
<organism evidence="1 2">
    <name type="scientific">Desulfallas thermosapovorans DSM 6562</name>
    <dbReference type="NCBI Taxonomy" id="1121431"/>
    <lineage>
        <taxon>Bacteria</taxon>
        <taxon>Bacillati</taxon>
        <taxon>Bacillota</taxon>
        <taxon>Clostridia</taxon>
        <taxon>Eubacteriales</taxon>
        <taxon>Desulfallaceae</taxon>
        <taxon>Desulfallas</taxon>
    </lineage>
</organism>
<dbReference type="Proteomes" id="UP000323166">
    <property type="component" value="Unassembled WGS sequence"/>
</dbReference>